<proteinExistence type="predicted"/>
<dbReference type="AlphaFoldDB" id="A0A075G472"/>
<protein>
    <recommendedName>
        <fullName evidence="2">Pyridoxamine 5'-phosphate oxidase family protein</fullName>
    </recommendedName>
</protein>
<evidence type="ECO:0000313" key="1">
    <source>
        <dbReference type="EMBL" id="AIE98413.1"/>
    </source>
</evidence>
<dbReference type="EMBL" id="KF900534">
    <property type="protein sequence ID" value="AIE98413.1"/>
    <property type="molecule type" value="Genomic_DNA"/>
</dbReference>
<sequence>MNDNETKFKAILETKGRETGKAHQVWLLAVKYNGKLYFSRRNTNSDWLRNVQKNPDVRIEFGGQSFVGKASLVNDISLCKKISQLKYEDEKRANESRVVLEVDYN</sequence>
<dbReference type="GO" id="GO:0016491">
    <property type="term" value="F:oxidoreductase activity"/>
    <property type="evidence" value="ECO:0007669"/>
    <property type="project" value="InterPro"/>
</dbReference>
<organism evidence="1">
    <name type="scientific">uncultured marine thaumarchaeote KM3_05_G02</name>
    <dbReference type="NCBI Taxonomy" id="1455970"/>
    <lineage>
        <taxon>Archaea</taxon>
        <taxon>Nitrososphaerota</taxon>
        <taxon>environmental samples</taxon>
    </lineage>
</organism>
<accession>A0A075G472</accession>
<evidence type="ECO:0008006" key="2">
    <source>
        <dbReference type="Google" id="ProtNLM"/>
    </source>
</evidence>
<dbReference type="InterPro" id="IPR012349">
    <property type="entry name" value="Split_barrel_FMN-bd"/>
</dbReference>
<dbReference type="InterPro" id="IPR004378">
    <property type="entry name" value="F420H2_quin_Rdtase"/>
</dbReference>
<reference evidence="1" key="1">
    <citation type="journal article" date="2014" name="Genome Biol. Evol.">
        <title>Pangenome evidence for extensive interdomain horizontal transfer affecting lineage core and shell genes in uncultured planktonic thaumarchaeota and euryarchaeota.</title>
        <authorList>
            <person name="Deschamps P."/>
            <person name="Zivanovic Y."/>
            <person name="Moreira D."/>
            <person name="Rodriguez-Valera F."/>
            <person name="Lopez-Garcia P."/>
        </authorList>
    </citation>
    <scope>NUCLEOTIDE SEQUENCE</scope>
</reference>
<dbReference type="Pfam" id="PF04075">
    <property type="entry name" value="F420H2_quin_red"/>
    <property type="match status" value="1"/>
</dbReference>
<dbReference type="Gene3D" id="2.30.110.10">
    <property type="entry name" value="Electron Transport, Fmn-binding Protein, Chain A"/>
    <property type="match status" value="1"/>
</dbReference>
<name>A0A075G472_9ARCH</name>
<dbReference type="SUPFAM" id="SSF50475">
    <property type="entry name" value="FMN-binding split barrel"/>
    <property type="match status" value="1"/>
</dbReference>